<dbReference type="RefSeq" id="WP_376982045.1">
    <property type="nucleotide sequence ID" value="NZ_JBHLSV010000020.1"/>
</dbReference>
<gene>
    <name evidence="7" type="ORF">ACFFF6_14735</name>
</gene>
<dbReference type="PANTHER" id="PTHR42711">
    <property type="entry name" value="ABC TRANSPORTER ATP-BINDING PROTEIN"/>
    <property type="match status" value="1"/>
</dbReference>
<evidence type="ECO:0000256" key="4">
    <source>
        <dbReference type="ARBA" id="ARBA00022840"/>
    </source>
</evidence>
<accession>A0ABV6RDZ4</accession>
<name>A0ABV6RDZ4_9MICO</name>
<dbReference type="InterPro" id="IPR003593">
    <property type="entry name" value="AAA+_ATPase"/>
</dbReference>
<sequence length="295" mass="30606">MTTNPPALIAESLTKSFGAVRALDGVSFTARRGEITAILGPNGAGKSTTISCATGLLAPDAGTVRVLDADPFRADARHRARVGVMIQDGGLASGAKALGLLRYGAGLYRRPLDVDAIAHRLGIDEFAGTLVRRLSGGQRQRLALALAIIGRPEVVFLDEPTAGMDPAIRRDVRALVAELAAEGTSVLLTTHLMDDVVGLADQVVVIARGSVVAHGTVDEVVAEHQSRRGTLTVRASAQGVPADAADALRADLEAAARRHGVTLELSTGGAADLEAVLLDVMDEPAPATSPREDVR</sequence>
<comment type="subcellular location">
    <subcellularLocation>
        <location evidence="1">Cell membrane</location>
        <topology evidence="1">Peripheral membrane protein</topology>
    </subcellularLocation>
</comment>
<dbReference type="PROSITE" id="PS50893">
    <property type="entry name" value="ABC_TRANSPORTER_2"/>
    <property type="match status" value="1"/>
</dbReference>
<evidence type="ECO:0000259" key="6">
    <source>
        <dbReference type="PROSITE" id="PS50893"/>
    </source>
</evidence>
<evidence type="ECO:0000256" key="3">
    <source>
        <dbReference type="ARBA" id="ARBA00022741"/>
    </source>
</evidence>
<keyword evidence="5" id="KW-0046">Antibiotic resistance</keyword>
<protein>
    <submittedName>
        <fullName evidence="7">ABC transporter ATP-binding protein</fullName>
    </submittedName>
</protein>
<keyword evidence="8" id="KW-1185">Reference proteome</keyword>
<dbReference type="CDD" id="cd03230">
    <property type="entry name" value="ABC_DR_subfamily_A"/>
    <property type="match status" value="1"/>
</dbReference>
<dbReference type="Pfam" id="PF00005">
    <property type="entry name" value="ABC_tran"/>
    <property type="match status" value="1"/>
</dbReference>
<dbReference type="InterPro" id="IPR027417">
    <property type="entry name" value="P-loop_NTPase"/>
</dbReference>
<reference evidence="7 8" key="1">
    <citation type="submission" date="2024-09" db="EMBL/GenBank/DDBJ databases">
        <authorList>
            <person name="Sun Q."/>
            <person name="Mori K."/>
        </authorList>
    </citation>
    <scope>NUCLEOTIDE SEQUENCE [LARGE SCALE GENOMIC DNA]</scope>
    <source>
        <strain evidence="7 8">CICC 10874</strain>
    </source>
</reference>
<proteinExistence type="predicted"/>
<evidence type="ECO:0000256" key="1">
    <source>
        <dbReference type="ARBA" id="ARBA00004202"/>
    </source>
</evidence>
<dbReference type="SMART" id="SM00382">
    <property type="entry name" value="AAA"/>
    <property type="match status" value="1"/>
</dbReference>
<dbReference type="InterPro" id="IPR017871">
    <property type="entry name" value="ABC_transporter-like_CS"/>
</dbReference>
<dbReference type="InterPro" id="IPR050763">
    <property type="entry name" value="ABC_transporter_ATP-binding"/>
</dbReference>
<dbReference type="PANTHER" id="PTHR42711:SF16">
    <property type="entry name" value="ABC TRANSPORTER ATP-BINDING PROTEIN"/>
    <property type="match status" value="1"/>
</dbReference>
<keyword evidence="3" id="KW-0547">Nucleotide-binding</keyword>
<dbReference type="Proteomes" id="UP001589793">
    <property type="component" value="Unassembled WGS sequence"/>
</dbReference>
<dbReference type="PROSITE" id="PS00211">
    <property type="entry name" value="ABC_TRANSPORTER_1"/>
    <property type="match status" value="1"/>
</dbReference>
<evidence type="ECO:0000313" key="8">
    <source>
        <dbReference type="Proteomes" id="UP001589793"/>
    </source>
</evidence>
<dbReference type="SUPFAM" id="SSF52540">
    <property type="entry name" value="P-loop containing nucleoside triphosphate hydrolases"/>
    <property type="match status" value="1"/>
</dbReference>
<dbReference type="InterPro" id="IPR003439">
    <property type="entry name" value="ABC_transporter-like_ATP-bd"/>
</dbReference>
<dbReference type="Gene3D" id="3.40.50.300">
    <property type="entry name" value="P-loop containing nucleotide triphosphate hydrolases"/>
    <property type="match status" value="1"/>
</dbReference>
<dbReference type="EMBL" id="JBHLSV010000020">
    <property type="protein sequence ID" value="MFC0675217.1"/>
    <property type="molecule type" value="Genomic_DNA"/>
</dbReference>
<dbReference type="GO" id="GO:0005524">
    <property type="term" value="F:ATP binding"/>
    <property type="evidence" value="ECO:0007669"/>
    <property type="project" value="UniProtKB-KW"/>
</dbReference>
<evidence type="ECO:0000256" key="5">
    <source>
        <dbReference type="ARBA" id="ARBA00023251"/>
    </source>
</evidence>
<keyword evidence="2" id="KW-0813">Transport</keyword>
<keyword evidence="4 7" id="KW-0067">ATP-binding</keyword>
<evidence type="ECO:0000256" key="2">
    <source>
        <dbReference type="ARBA" id="ARBA00022448"/>
    </source>
</evidence>
<evidence type="ECO:0000313" key="7">
    <source>
        <dbReference type="EMBL" id="MFC0675217.1"/>
    </source>
</evidence>
<organism evidence="7 8">
    <name type="scientific">Brachybacterium hainanense</name>
    <dbReference type="NCBI Taxonomy" id="1541174"/>
    <lineage>
        <taxon>Bacteria</taxon>
        <taxon>Bacillati</taxon>
        <taxon>Actinomycetota</taxon>
        <taxon>Actinomycetes</taxon>
        <taxon>Micrococcales</taxon>
        <taxon>Dermabacteraceae</taxon>
        <taxon>Brachybacterium</taxon>
    </lineage>
</organism>
<feature type="domain" description="ABC transporter" evidence="6">
    <location>
        <begin position="8"/>
        <end position="233"/>
    </location>
</feature>
<comment type="caution">
    <text evidence="7">The sequence shown here is derived from an EMBL/GenBank/DDBJ whole genome shotgun (WGS) entry which is preliminary data.</text>
</comment>